<feature type="compositionally biased region" description="Basic and acidic residues" evidence="1">
    <location>
        <begin position="69"/>
        <end position="88"/>
    </location>
</feature>
<gene>
    <name evidence="2" type="ORF">SNAT2548_LOCUS31148</name>
</gene>
<dbReference type="Proteomes" id="UP000604046">
    <property type="component" value="Unassembled WGS sequence"/>
</dbReference>
<reference evidence="2" key="1">
    <citation type="submission" date="2021-02" db="EMBL/GenBank/DDBJ databases">
        <authorList>
            <person name="Dougan E. K."/>
            <person name="Rhodes N."/>
            <person name="Thang M."/>
            <person name="Chan C."/>
        </authorList>
    </citation>
    <scope>NUCLEOTIDE SEQUENCE</scope>
</reference>
<keyword evidence="3" id="KW-1185">Reference proteome</keyword>
<feature type="region of interest" description="Disordered" evidence="1">
    <location>
        <begin position="35"/>
        <end position="114"/>
    </location>
</feature>
<evidence type="ECO:0000313" key="3">
    <source>
        <dbReference type="Proteomes" id="UP000604046"/>
    </source>
</evidence>
<proteinExistence type="predicted"/>
<organism evidence="2 3">
    <name type="scientific">Symbiodinium natans</name>
    <dbReference type="NCBI Taxonomy" id="878477"/>
    <lineage>
        <taxon>Eukaryota</taxon>
        <taxon>Sar</taxon>
        <taxon>Alveolata</taxon>
        <taxon>Dinophyceae</taxon>
        <taxon>Suessiales</taxon>
        <taxon>Symbiodiniaceae</taxon>
        <taxon>Symbiodinium</taxon>
    </lineage>
</organism>
<evidence type="ECO:0000313" key="2">
    <source>
        <dbReference type="EMBL" id="CAE7554483.1"/>
    </source>
</evidence>
<comment type="caution">
    <text evidence="2">The sequence shown here is derived from an EMBL/GenBank/DDBJ whole genome shotgun (WGS) entry which is preliminary data.</text>
</comment>
<accession>A0A812U734</accession>
<dbReference type="PROSITE" id="PS51257">
    <property type="entry name" value="PROKAR_LIPOPROTEIN"/>
    <property type="match status" value="1"/>
</dbReference>
<dbReference type="EMBL" id="CAJNDS010002640">
    <property type="protein sequence ID" value="CAE7554483.1"/>
    <property type="molecule type" value="Genomic_DNA"/>
</dbReference>
<protein>
    <submittedName>
        <fullName evidence="2">Uncharacterized protein</fullName>
    </submittedName>
</protein>
<name>A0A812U734_9DINO</name>
<sequence>MGRDKDGVWTQCFAGACVFHVSNIVAGPCGLPDLLTGRRSQGLEGKEENSKEACGNGREGSEPQPPSEQEMKKDSVSKKATAAEEREAFLQALMQDRAEADRGARGAGEFAQRA</sequence>
<dbReference type="AlphaFoldDB" id="A0A812U734"/>
<evidence type="ECO:0000256" key="1">
    <source>
        <dbReference type="SAM" id="MobiDB-lite"/>
    </source>
</evidence>